<name>A0ABD3NLY7_9STRA</name>
<keyword evidence="3" id="KW-1185">Reference proteome</keyword>
<reference evidence="2 3" key="1">
    <citation type="submission" date="2024-10" db="EMBL/GenBank/DDBJ databases">
        <title>Updated reference genomes for cyclostephanoid diatoms.</title>
        <authorList>
            <person name="Roberts W.R."/>
            <person name="Alverson A.J."/>
        </authorList>
    </citation>
    <scope>NUCLEOTIDE SEQUENCE [LARGE SCALE GENOMIC DNA]</scope>
    <source>
        <strain evidence="2 3">AJA010-31</strain>
    </source>
</reference>
<feature type="compositionally biased region" description="Polar residues" evidence="1">
    <location>
        <begin position="17"/>
        <end position="26"/>
    </location>
</feature>
<dbReference type="Proteomes" id="UP001530400">
    <property type="component" value="Unassembled WGS sequence"/>
</dbReference>
<gene>
    <name evidence="2" type="ORF">ACHAWO_012105</name>
</gene>
<dbReference type="EMBL" id="JALLPJ020001077">
    <property type="protein sequence ID" value="KAL3776890.1"/>
    <property type="molecule type" value="Genomic_DNA"/>
</dbReference>
<comment type="caution">
    <text evidence="2">The sequence shown here is derived from an EMBL/GenBank/DDBJ whole genome shotgun (WGS) entry which is preliminary data.</text>
</comment>
<protein>
    <submittedName>
        <fullName evidence="2">Uncharacterized protein</fullName>
    </submittedName>
</protein>
<evidence type="ECO:0000256" key="1">
    <source>
        <dbReference type="SAM" id="MobiDB-lite"/>
    </source>
</evidence>
<dbReference type="AlphaFoldDB" id="A0ABD3NLY7"/>
<evidence type="ECO:0000313" key="3">
    <source>
        <dbReference type="Proteomes" id="UP001530400"/>
    </source>
</evidence>
<sequence>MSLSSVDRARWMAASASDPNSGTTVDPSRPVLAQTVERQSSNAFLATGPRRRAAAKSMGEVRRVGAILTGTLAAISTIGPRFSTRPAAMTLETLSATSDGSRAEGE</sequence>
<proteinExistence type="predicted"/>
<feature type="region of interest" description="Disordered" evidence="1">
    <location>
        <begin position="1"/>
        <end position="28"/>
    </location>
</feature>
<accession>A0ABD3NLY7</accession>
<organism evidence="2 3">
    <name type="scientific">Cyclotella atomus</name>
    <dbReference type="NCBI Taxonomy" id="382360"/>
    <lineage>
        <taxon>Eukaryota</taxon>
        <taxon>Sar</taxon>
        <taxon>Stramenopiles</taxon>
        <taxon>Ochrophyta</taxon>
        <taxon>Bacillariophyta</taxon>
        <taxon>Coscinodiscophyceae</taxon>
        <taxon>Thalassiosirophycidae</taxon>
        <taxon>Stephanodiscales</taxon>
        <taxon>Stephanodiscaceae</taxon>
        <taxon>Cyclotella</taxon>
    </lineage>
</organism>
<evidence type="ECO:0000313" key="2">
    <source>
        <dbReference type="EMBL" id="KAL3776890.1"/>
    </source>
</evidence>